<dbReference type="InterPro" id="IPR050250">
    <property type="entry name" value="Macrolide_Exporter_MacB"/>
</dbReference>
<feature type="transmembrane region" description="Helical" evidence="7">
    <location>
        <begin position="481"/>
        <end position="500"/>
    </location>
</feature>
<dbReference type="PANTHER" id="PTHR30572">
    <property type="entry name" value="MEMBRANE COMPONENT OF TRANSPORTER-RELATED"/>
    <property type="match status" value="1"/>
</dbReference>
<evidence type="ECO:0000256" key="4">
    <source>
        <dbReference type="ARBA" id="ARBA00022989"/>
    </source>
</evidence>
<keyword evidence="4 7" id="KW-1133">Transmembrane helix</keyword>
<feature type="transmembrane region" description="Helical" evidence="7">
    <location>
        <begin position="737"/>
        <end position="762"/>
    </location>
</feature>
<protein>
    <submittedName>
        <fullName evidence="9">ABC transport system permease protein</fullName>
    </submittedName>
</protein>
<name>A0ABU1J7Z8_9MICC</name>
<sequence length="819" mass="82708">MFQVALAQIKLHSRRFIAVGLAVLLAVAFLVATLLVNSSTQATLKASLGESFAKADAVISAGPGLNPKLLDQTAVDAVGKVPGVTASYAQLETALQVKSPNSTFYSKLLNTAPESALESAVLVSGALPSAPGQVAVDEKTAERSSLAVGSALTLTSSTGQSTSATVSGIVKPSSDPMRSGSAQLLATTQTIAPLAVQPLVYQTIQLKLDGKLSDAERSGLAQALAAAGFDKATVNTPDQQTTAQIQSKTGGDDVLTLVLLAFAAIAIIVAVLVVSNTFAVLVAQRTRELALLRCIGAKKSQIRNSVLAEAAIVGVVSSAAGVAAAFGGMYALISWLKTTPGNQFATFQGNLSAPIAGMLVGILLTAAAALVPARAATAVAPLAAMRPVDDAALSNRSGRTRLAIGGVLIALGGLLLAFGAISSNLMIALPGGAMTFIGLLLCASLFVPRLVSAFGKLASPAGVPGKLASLNAVRNPGRTTATASALLIGVTLVSMMLTGASTARSAFETTFDERYPVDISVEAGSYDPAKVQSLKTLAGVSAVAQLPLVGEVVGSSDPMLTGGSVYGISSSDAATMLGSAQNRVQPGKLLMPKSAKDSTLTVKSGGTDRSLPVVKATSNGFAPMVNLDTVPAPAGAEQAVWVKLVPGLGSSQILDLRTQIAKTLAVDDYAVTGGAMEKASFNQVIDLMLLVVTGLLAIAVLIALIGVANTLSLSVLERTRENALLRALGLTKRGLRGMLALEAVLVAGVAALIGVALGGLYGWLGAQSALGGFTAVVPNLPWLQLLLVVAVAAAAGLAASVVPARRAAKLSPVEGLATD</sequence>
<dbReference type="EMBL" id="JAVDQF010000001">
    <property type="protein sequence ID" value="MDR6268289.1"/>
    <property type="molecule type" value="Genomic_DNA"/>
</dbReference>
<feature type="transmembrane region" description="Helical" evidence="7">
    <location>
        <begin position="353"/>
        <end position="376"/>
    </location>
</feature>
<dbReference type="Proteomes" id="UP001185069">
    <property type="component" value="Unassembled WGS sequence"/>
</dbReference>
<evidence type="ECO:0000313" key="10">
    <source>
        <dbReference type="Proteomes" id="UP001185069"/>
    </source>
</evidence>
<feature type="domain" description="ABC3 transporter permease C-terminal" evidence="8">
    <location>
        <begin position="261"/>
        <end position="377"/>
    </location>
</feature>
<dbReference type="PANTHER" id="PTHR30572:SF4">
    <property type="entry name" value="ABC TRANSPORTER PERMEASE YTRF"/>
    <property type="match status" value="1"/>
</dbReference>
<feature type="transmembrane region" description="Helical" evidence="7">
    <location>
        <begin position="254"/>
        <end position="283"/>
    </location>
</feature>
<keyword evidence="10" id="KW-1185">Reference proteome</keyword>
<gene>
    <name evidence="9" type="ORF">JOE69_000527</name>
</gene>
<dbReference type="Pfam" id="PF02687">
    <property type="entry name" value="FtsX"/>
    <property type="match status" value="2"/>
</dbReference>
<comment type="similarity">
    <text evidence="6">Belongs to the ABC-4 integral membrane protein family.</text>
</comment>
<feature type="transmembrane region" description="Helical" evidence="7">
    <location>
        <begin position="427"/>
        <end position="447"/>
    </location>
</feature>
<dbReference type="RefSeq" id="WP_309795877.1">
    <property type="nucleotide sequence ID" value="NZ_BAAAHY010000006.1"/>
</dbReference>
<feature type="transmembrane region" description="Helical" evidence="7">
    <location>
        <begin position="16"/>
        <end position="36"/>
    </location>
</feature>
<evidence type="ECO:0000259" key="8">
    <source>
        <dbReference type="Pfam" id="PF02687"/>
    </source>
</evidence>
<feature type="transmembrane region" description="Helical" evidence="7">
    <location>
        <begin position="687"/>
        <end position="716"/>
    </location>
</feature>
<comment type="subcellular location">
    <subcellularLocation>
        <location evidence="1">Cell membrane</location>
        <topology evidence="1">Multi-pass membrane protein</topology>
    </subcellularLocation>
</comment>
<evidence type="ECO:0000256" key="2">
    <source>
        <dbReference type="ARBA" id="ARBA00022475"/>
    </source>
</evidence>
<comment type="caution">
    <text evidence="9">The sequence shown here is derived from an EMBL/GenBank/DDBJ whole genome shotgun (WGS) entry which is preliminary data.</text>
</comment>
<organism evidence="9 10">
    <name type="scientific">Arthrobacter russicus</name>
    <dbReference type="NCBI Taxonomy" id="172040"/>
    <lineage>
        <taxon>Bacteria</taxon>
        <taxon>Bacillati</taxon>
        <taxon>Actinomycetota</taxon>
        <taxon>Actinomycetes</taxon>
        <taxon>Micrococcales</taxon>
        <taxon>Micrococcaceae</taxon>
        <taxon>Arthrobacter</taxon>
    </lineage>
</organism>
<feature type="transmembrane region" description="Helical" evidence="7">
    <location>
        <begin position="306"/>
        <end position="333"/>
    </location>
</feature>
<feature type="transmembrane region" description="Helical" evidence="7">
    <location>
        <begin position="782"/>
        <end position="802"/>
    </location>
</feature>
<keyword evidence="3 7" id="KW-0812">Transmembrane</keyword>
<accession>A0ABU1J7Z8</accession>
<evidence type="ECO:0000256" key="7">
    <source>
        <dbReference type="SAM" id="Phobius"/>
    </source>
</evidence>
<keyword evidence="5 7" id="KW-0472">Membrane</keyword>
<evidence type="ECO:0000256" key="6">
    <source>
        <dbReference type="ARBA" id="ARBA00038076"/>
    </source>
</evidence>
<dbReference type="InterPro" id="IPR003838">
    <property type="entry name" value="ABC3_permease_C"/>
</dbReference>
<evidence type="ECO:0000256" key="1">
    <source>
        <dbReference type="ARBA" id="ARBA00004651"/>
    </source>
</evidence>
<proteinExistence type="inferred from homology"/>
<evidence type="ECO:0000256" key="5">
    <source>
        <dbReference type="ARBA" id="ARBA00023136"/>
    </source>
</evidence>
<feature type="domain" description="ABC3 transporter permease C-terminal" evidence="8">
    <location>
        <begin position="695"/>
        <end position="812"/>
    </location>
</feature>
<feature type="transmembrane region" description="Helical" evidence="7">
    <location>
        <begin position="402"/>
        <end position="421"/>
    </location>
</feature>
<reference evidence="9 10" key="1">
    <citation type="submission" date="2023-07" db="EMBL/GenBank/DDBJ databases">
        <title>Sequencing the genomes of 1000 actinobacteria strains.</title>
        <authorList>
            <person name="Klenk H.-P."/>
        </authorList>
    </citation>
    <scope>NUCLEOTIDE SEQUENCE [LARGE SCALE GENOMIC DNA]</scope>
    <source>
        <strain evidence="9 10">DSM 14555</strain>
    </source>
</reference>
<evidence type="ECO:0000313" key="9">
    <source>
        <dbReference type="EMBL" id="MDR6268289.1"/>
    </source>
</evidence>
<keyword evidence="2" id="KW-1003">Cell membrane</keyword>
<evidence type="ECO:0000256" key="3">
    <source>
        <dbReference type="ARBA" id="ARBA00022692"/>
    </source>
</evidence>